<name>A0A7J8JVF9_MOLMO</name>
<keyword evidence="3" id="KW-1185">Reference proteome</keyword>
<evidence type="ECO:0000256" key="1">
    <source>
        <dbReference type="SAM" id="MobiDB-lite"/>
    </source>
</evidence>
<accession>A0A7J8JVF9</accession>
<dbReference type="InParanoid" id="A0A7J8JVF9"/>
<dbReference type="EMBL" id="JACASF010000001">
    <property type="protein sequence ID" value="KAF6500894.1"/>
    <property type="molecule type" value="Genomic_DNA"/>
</dbReference>
<comment type="caution">
    <text evidence="2">The sequence shown here is derived from an EMBL/GenBank/DDBJ whole genome shotgun (WGS) entry which is preliminary data.</text>
</comment>
<dbReference type="Proteomes" id="UP000550707">
    <property type="component" value="Unassembled WGS sequence"/>
</dbReference>
<sequence length="138" mass="15530">MVTALLSPHKENKTGFEPHPHPRHMSTFRASIRFYLGPAVWLGIDHLVDLIPDESLAASLILSPPVISLNKFKSVLSSSRGTIFYLLLYKSALVPSTSFTLSQTHNFNVVFLFFFVNNVHTVNFLLKEICFDVLAKVL</sequence>
<evidence type="ECO:0000313" key="3">
    <source>
        <dbReference type="Proteomes" id="UP000550707"/>
    </source>
</evidence>
<protein>
    <submittedName>
        <fullName evidence="2">Uncharacterized protein</fullName>
    </submittedName>
</protein>
<feature type="compositionally biased region" description="Basic and acidic residues" evidence="1">
    <location>
        <begin position="8"/>
        <end position="20"/>
    </location>
</feature>
<proteinExistence type="predicted"/>
<reference evidence="2 3" key="1">
    <citation type="journal article" date="2020" name="Nature">
        <title>Six reference-quality genomes reveal evolution of bat adaptations.</title>
        <authorList>
            <person name="Jebb D."/>
            <person name="Huang Z."/>
            <person name="Pippel M."/>
            <person name="Hughes G.M."/>
            <person name="Lavrichenko K."/>
            <person name="Devanna P."/>
            <person name="Winkler S."/>
            <person name="Jermiin L.S."/>
            <person name="Skirmuntt E.C."/>
            <person name="Katzourakis A."/>
            <person name="Burkitt-Gray L."/>
            <person name="Ray D.A."/>
            <person name="Sullivan K.A.M."/>
            <person name="Roscito J.G."/>
            <person name="Kirilenko B.M."/>
            <person name="Davalos L.M."/>
            <person name="Corthals A.P."/>
            <person name="Power M.L."/>
            <person name="Jones G."/>
            <person name="Ransome R.D."/>
            <person name="Dechmann D.K.N."/>
            <person name="Locatelli A.G."/>
            <person name="Puechmaille S.J."/>
            <person name="Fedrigo O."/>
            <person name="Jarvis E.D."/>
            <person name="Hiller M."/>
            <person name="Vernes S.C."/>
            <person name="Myers E.W."/>
            <person name="Teeling E.C."/>
        </authorList>
    </citation>
    <scope>NUCLEOTIDE SEQUENCE [LARGE SCALE GENOMIC DNA]</scope>
    <source>
        <strain evidence="2">MMolMol1</strain>
        <tissue evidence="2">Muscle</tissue>
    </source>
</reference>
<dbReference type="AlphaFoldDB" id="A0A7J8JVF9"/>
<evidence type="ECO:0000313" key="2">
    <source>
        <dbReference type="EMBL" id="KAF6500894.1"/>
    </source>
</evidence>
<gene>
    <name evidence="2" type="ORF">HJG59_007921</name>
</gene>
<feature type="region of interest" description="Disordered" evidence="1">
    <location>
        <begin position="1"/>
        <end position="20"/>
    </location>
</feature>
<organism evidence="2 3">
    <name type="scientific">Molossus molossus</name>
    <name type="common">Pallas' mastiff bat</name>
    <name type="synonym">Vespertilio molossus</name>
    <dbReference type="NCBI Taxonomy" id="27622"/>
    <lineage>
        <taxon>Eukaryota</taxon>
        <taxon>Metazoa</taxon>
        <taxon>Chordata</taxon>
        <taxon>Craniata</taxon>
        <taxon>Vertebrata</taxon>
        <taxon>Euteleostomi</taxon>
        <taxon>Mammalia</taxon>
        <taxon>Eutheria</taxon>
        <taxon>Laurasiatheria</taxon>
        <taxon>Chiroptera</taxon>
        <taxon>Yangochiroptera</taxon>
        <taxon>Molossidae</taxon>
        <taxon>Molossus</taxon>
    </lineage>
</organism>